<accession>A0ABV3PST7</accession>
<dbReference type="Proteomes" id="UP001555786">
    <property type="component" value="Unassembled WGS sequence"/>
</dbReference>
<keyword evidence="3" id="KW-1185">Reference proteome</keyword>
<proteinExistence type="predicted"/>
<dbReference type="SUPFAM" id="SSF47090">
    <property type="entry name" value="PGBD-like"/>
    <property type="match status" value="1"/>
</dbReference>
<evidence type="ECO:0000313" key="3">
    <source>
        <dbReference type="Proteomes" id="UP001555786"/>
    </source>
</evidence>
<sequence>MDIAQSVGSGGTNAKCDVFCVQLLLNVWRASKELREIREDGIVGPETIAAIEKFQHDVTKWVDGRVDPGGRAHRALREFAAPYVNEALGFISLGIPTTVIPLEYENLVLPTSELNIVRIDRLRQNRDISR</sequence>
<comment type="caution">
    <text evidence="1">The sequence shown here is derived from an EMBL/GenBank/DDBJ whole genome shotgun (WGS) entry which is preliminary data.</text>
</comment>
<dbReference type="EMBL" id="JBFNQD010000009">
    <property type="protein sequence ID" value="MEW9308541.1"/>
    <property type="molecule type" value="Genomic_DNA"/>
</dbReference>
<dbReference type="InterPro" id="IPR036365">
    <property type="entry name" value="PGBD-like_sf"/>
</dbReference>
<organism evidence="1 3">
    <name type="scientific">Labrys neptuniae</name>
    <dbReference type="NCBI Taxonomy" id="376174"/>
    <lineage>
        <taxon>Bacteria</taxon>
        <taxon>Pseudomonadati</taxon>
        <taxon>Pseudomonadota</taxon>
        <taxon>Alphaproteobacteria</taxon>
        <taxon>Hyphomicrobiales</taxon>
        <taxon>Xanthobacteraceae</taxon>
        <taxon>Labrys</taxon>
    </lineage>
</organism>
<reference evidence="2 4" key="2">
    <citation type="submission" date="2024-09" db="EMBL/GenBank/DDBJ databases">
        <title>Description of Labrys sedimenti sp. nov., isolated from a diclofenac-degrading enrichment culture, and genome-based reclassification of Labrys portucalensis as a later heterotypic synonym of Labrys neptuniae.</title>
        <authorList>
            <person name="Tancsics A."/>
            <person name="Csepanyi A."/>
        </authorList>
    </citation>
    <scope>NUCLEOTIDE SEQUENCE [LARGE SCALE GENOMIC DNA]</scope>
    <source>
        <strain evidence="2 4">LMG 23412</strain>
    </source>
</reference>
<dbReference type="Proteomes" id="UP001595190">
    <property type="component" value="Unassembled WGS sequence"/>
</dbReference>
<evidence type="ECO:0000313" key="4">
    <source>
        <dbReference type="Proteomes" id="UP001595190"/>
    </source>
</evidence>
<evidence type="ECO:0000313" key="2">
    <source>
        <dbReference type="EMBL" id="MFC2253345.1"/>
    </source>
</evidence>
<dbReference type="Gene3D" id="1.10.101.10">
    <property type="entry name" value="PGBD-like superfamily/PGBD"/>
    <property type="match status" value="1"/>
</dbReference>
<evidence type="ECO:0000313" key="1">
    <source>
        <dbReference type="EMBL" id="MEW9308541.1"/>
    </source>
</evidence>
<name>A0ABV3PST7_9HYPH</name>
<dbReference type="RefSeq" id="WP_311943768.1">
    <property type="nucleotide sequence ID" value="NZ_JAVSCS010000042.1"/>
</dbReference>
<dbReference type="EMBL" id="JBHGPK010000018">
    <property type="protein sequence ID" value="MFC2253345.1"/>
    <property type="molecule type" value="Genomic_DNA"/>
</dbReference>
<protein>
    <submittedName>
        <fullName evidence="2">Peptidoglycan-binding protein</fullName>
    </submittedName>
</protein>
<dbReference type="InterPro" id="IPR036366">
    <property type="entry name" value="PGBDSf"/>
</dbReference>
<reference evidence="1 3" key="1">
    <citation type="submission" date="2024-07" db="EMBL/GenBank/DDBJ databases">
        <title>Description of Labrys sedimenti sp. nov., isolated from a diclofenac-degrading enrichment culture.</title>
        <authorList>
            <person name="Tancsics A."/>
            <person name="Csepanyi A."/>
        </authorList>
    </citation>
    <scope>NUCLEOTIDE SEQUENCE [LARGE SCALE GENOMIC DNA]</scope>
    <source>
        <strain evidence="1 3">LMG 23578</strain>
    </source>
</reference>
<gene>
    <name evidence="1" type="ORF">ABXS05_23510</name>
    <name evidence="2" type="ORF">ACETRX_27135</name>
</gene>